<comment type="caution">
    <text evidence="1">The sequence shown here is derived from an EMBL/GenBank/DDBJ whole genome shotgun (WGS) entry which is preliminary data.</text>
</comment>
<evidence type="ECO:0000313" key="1">
    <source>
        <dbReference type="EMBL" id="KAG5506978.1"/>
    </source>
</evidence>
<dbReference type="RefSeq" id="XP_067757704.1">
    <property type="nucleotide sequence ID" value="XM_067901678.1"/>
</dbReference>
<protein>
    <submittedName>
        <fullName evidence="1">Uncharacterized protein</fullName>
    </submittedName>
</protein>
<dbReference type="Proteomes" id="UP000674318">
    <property type="component" value="Unassembled WGS sequence"/>
</dbReference>
<dbReference type="AlphaFoldDB" id="A0A836LIF4"/>
<organism evidence="1 2">
    <name type="scientific">Porcisia hertigi</name>
    <dbReference type="NCBI Taxonomy" id="2761500"/>
    <lineage>
        <taxon>Eukaryota</taxon>
        <taxon>Discoba</taxon>
        <taxon>Euglenozoa</taxon>
        <taxon>Kinetoplastea</taxon>
        <taxon>Metakinetoplastina</taxon>
        <taxon>Trypanosomatida</taxon>
        <taxon>Trypanosomatidae</taxon>
        <taxon>Leishmaniinae</taxon>
        <taxon>Porcisia</taxon>
    </lineage>
</organism>
<name>A0A836LIF4_9TRYP</name>
<sequence>MRSNTSFTYEFMIFIVRLDNDIWLLIAFSERLTYTFHERFGLRCALCAAAALRGALRGEAIVMRGGGREKGEWEWEWLDSEERLGSCHSTTTHEGNAEFAERPGKVEKGDIIARMNKEVRACSRKRRSDAVTPPHRDVSLCSVCKGTRQMIITGRVTSCGGRAGRRMRKRKRKRGGAKCIGSISQFGPSC</sequence>
<proteinExistence type="predicted"/>
<reference evidence="1 2" key="1">
    <citation type="submission" date="2021-02" db="EMBL/GenBank/DDBJ databases">
        <title>Porcisia hertigi Genome sequencing and assembly.</title>
        <authorList>
            <person name="Almutairi H."/>
            <person name="Gatherer D."/>
        </authorList>
    </citation>
    <scope>NUCLEOTIDE SEQUENCE [LARGE SCALE GENOMIC DNA]</scope>
    <source>
        <strain evidence="1 2">C119</strain>
    </source>
</reference>
<accession>A0A836LIF4</accession>
<gene>
    <name evidence="1" type="ORF">JKF63_05724</name>
</gene>
<keyword evidence="2" id="KW-1185">Reference proteome</keyword>
<evidence type="ECO:0000313" key="2">
    <source>
        <dbReference type="Proteomes" id="UP000674318"/>
    </source>
</evidence>
<dbReference type="KEGG" id="phet:94291755"/>
<dbReference type="EMBL" id="JAFJZO010000019">
    <property type="protein sequence ID" value="KAG5506978.1"/>
    <property type="molecule type" value="Genomic_DNA"/>
</dbReference>
<dbReference type="GeneID" id="94291755"/>